<comment type="caution">
    <text evidence="1">The sequence shown here is derived from an EMBL/GenBank/DDBJ whole genome shotgun (WGS) entry which is preliminary data.</text>
</comment>
<reference evidence="1" key="1">
    <citation type="journal article" date="2023" name="G3 (Bethesda)">
        <title>A reference genome for the long-term kleptoplast-retaining sea slug Elysia crispata morphotype clarki.</title>
        <authorList>
            <person name="Eastman K.E."/>
            <person name="Pendleton A.L."/>
            <person name="Shaikh M.A."/>
            <person name="Suttiyut T."/>
            <person name="Ogas R."/>
            <person name="Tomko P."/>
            <person name="Gavelis G."/>
            <person name="Widhalm J.R."/>
            <person name="Wisecaver J.H."/>
        </authorList>
    </citation>
    <scope>NUCLEOTIDE SEQUENCE</scope>
    <source>
        <strain evidence="1">ECLA1</strain>
    </source>
</reference>
<keyword evidence="2" id="KW-1185">Reference proteome</keyword>
<organism evidence="1 2">
    <name type="scientific">Elysia crispata</name>
    <name type="common">lettuce slug</name>
    <dbReference type="NCBI Taxonomy" id="231223"/>
    <lineage>
        <taxon>Eukaryota</taxon>
        <taxon>Metazoa</taxon>
        <taxon>Spiralia</taxon>
        <taxon>Lophotrochozoa</taxon>
        <taxon>Mollusca</taxon>
        <taxon>Gastropoda</taxon>
        <taxon>Heterobranchia</taxon>
        <taxon>Euthyneura</taxon>
        <taxon>Panpulmonata</taxon>
        <taxon>Sacoglossa</taxon>
        <taxon>Placobranchoidea</taxon>
        <taxon>Plakobranchidae</taxon>
        <taxon>Elysia</taxon>
    </lineage>
</organism>
<accession>A0AAE0YWT7</accession>
<dbReference type="AlphaFoldDB" id="A0AAE0YWT7"/>
<dbReference type="EMBL" id="JAWDGP010005269">
    <property type="protein sequence ID" value="KAK3758497.1"/>
    <property type="molecule type" value="Genomic_DNA"/>
</dbReference>
<sequence>MFGKLEGSRVESRSTAEAWSYKRIDTDSRQQTAVEAEHHGSWGNTAKTWCGVQGHYKGDGKIMFLDETRLDRRGYDSMAGSPDCHSIAFLTEPSVTHLHCTPSCPSEIQGFFTEL</sequence>
<proteinExistence type="predicted"/>
<dbReference type="Proteomes" id="UP001283361">
    <property type="component" value="Unassembled WGS sequence"/>
</dbReference>
<name>A0AAE0YWT7_9GAST</name>
<evidence type="ECO:0000313" key="1">
    <source>
        <dbReference type="EMBL" id="KAK3758497.1"/>
    </source>
</evidence>
<gene>
    <name evidence="1" type="ORF">RRG08_058767</name>
</gene>
<evidence type="ECO:0000313" key="2">
    <source>
        <dbReference type="Proteomes" id="UP001283361"/>
    </source>
</evidence>
<protein>
    <submittedName>
        <fullName evidence="1">Uncharacterized protein</fullName>
    </submittedName>
</protein>